<dbReference type="RefSeq" id="WP_014454757.1">
    <property type="nucleotide sequence ID" value="NC_017098.1"/>
</dbReference>
<dbReference type="STRING" id="889378.Spiaf_0660"/>
<dbReference type="Proteomes" id="UP000007383">
    <property type="component" value="Chromosome"/>
</dbReference>
<protein>
    <submittedName>
        <fullName evidence="1">Uncharacterized protein</fullName>
    </submittedName>
</protein>
<proteinExistence type="predicted"/>
<sequence>MAALQTVLAVSTFTAAPAVVLPILPVPRGSAPQPLLLHPEVSDSVLPGELVLQQPAELGMYGVVQGVHYFLDPVFPAASQKRDDTILRPHGLQQRGWPEWVTSGPYQYFTGTSRDYTRVQEIAARYGILLPRTSADPAIMPFLLSRHEDRLLDAVAAEYAG</sequence>
<dbReference type="PATRIC" id="fig|889378.3.peg.670"/>
<keyword evidence="2" id="KW-1185">Reference proteome</keyword>
<dbReference type="KEGG" id="sfc:Spiaf_0660"/>
<name>H9UGW7_SPIAZ</name>
<dbReference type="HOGENOM" id="CLU_1642662_0_0_12"/>
<organism evidence="1 2">
    <name type="scientific">Spirochaeta africana (strain ATCC 700263 / DSM 8902 / Z-7692)</name>
    <dbReference type="NCBI Taxonomy" id="889378"/>
    <lineage>
        <taxon>Bacteria</taxon>
        <taxon>Pseudomonadati</taxon>
        <taxon>Spirochaetota</taxon>
        <taxon>Spirochaetia</taxon>
        <taxon>Spirochaetales</taxon>
        <taxon>Spirochaetaceae</taxon>
        <taxon>Spirochaeta</taxon>
    </lineage>
</organism>
<accession>H9UGW7</accession>
<dbReference type="AlphaFoldDB" id="H9UGW7"/>
<dbReference type="EMBL" id="CP003282">
    <property type="protein sequence ID" value="AFG36760.1"/>
    <property type="molecule type" value="Genomic_DNA"/>
</dbReference>
<evidence type="ECO:0000313" key="1">
    <source>
        <dbReference type="EMBL" id="AFG36760.1"/>
    </source>
</evidence>
<evidence type="ECO:0000313" key="2">
    <source>
        <dbReference type="Proteomes" id="UP000007383"/>
    </source>
</evidence>
<reference evidence="2" key="1">
    <citation type="journal article" date="2013" name="Stand. Genomic Sci.">
        <title>Complete genome sequence of the halophilic bacterium Spirochaeta africana type strain (Z-7692(T)) from the alkaline Lake Magadi in the East African Rift.</title>
        <authorList>
            <person name="Liolos K."/>
            <person name="Abt B."/>
            <person name="Scheuner C."/>
            <person name="Teshima H."/>
            <person name="Held B."/>
            <person name="Lapidus A."/>
            <person name="Nolan M."/>
            <person name="Lucas S."/>
            <person name="Deshpande S."/>
            <person name="Cheng J.F."/>
            <person name="Tapia R."/>
            <person name="Goodwin L.A."/>
            <person name="Pitluck S."/>
            <person name="Pagani I."/>
            <person name="Ivanova N."/>
            <person name="Mavromatis K."/>
            <person name="Mikhailova N."/>
            <person name="Huntemann M."/>
            <person name="Pati A."/>
            <person name="Chen A."/>
            <person name="Palaniappan K."/>
            <person name="Land M."/>
            <person name="Rohde M."/>
            <person name="Tindall B.J."/>
            <person name="Detter J.C."/>
            <person name="Goker M."/>
            <person name="Bristow J."/>
            <person name="Eisen J.A."/>
            <person name="Markowitz V."/>
            <person name="Hugenholtz P."/>
            <person name="Woyke T."/>
            <person name="Klenk H.P."/>
            <person name="Kyrpides N.C."/>
        </authorList>
    </citation>
    <scope>NUCLEOTIDE SEQUENCE</scope>
    <source>
        <strain evidence="2">ATCC 700263 / DSM 8902 / Z-7692</strain>
    </source>
</reference>
<gene>
    <name evidence="1" type="ordered locus">Spiaf_0660</name>
</gene>